<organism evidence="2 3">
    <name type="scientific">Coniochaeta hoffmannii</name>
    <dbReference type="NCBI Taxonomy" id="91930"/>
    <lineage>
        <taxon>Eukaryota</taxon>
        <taxon>Fungi</taxon>
        <taxon>Dikarya</taxon>
        <taxon>Ascomycota</taxon>
        <taxon>Pezizomycotina</taxon>
        <taxon>Sordariomycetes</taxon>
        <taxon>Sordariomycetidae</taxon>
        <taxon>Coniochaetales</taxon>
        <taxon>Coniochaetaceae</taxon>
        <taxon>Coniochaeta</taxon>
    </lineage>
</organism>
<evidence type="ECO:0000313" key="2">
    <source>
        <dbReference type="EMBL" id="KAJ9148798.1"/>
    </source>
</evidence>
<keyword evidence="3" id="KW-1185">Reference proteome</keyword>
<evidence type="ECO:0000256" key="1">
    <source>
        <dbReference type="SAM" id="MobiDB-lite"/>
    </source>
</evidence>
<dbReference type="Proteomes" id="UP001174691">
    <property type="component" value="Unassembled WGS sequence"/>
</dbReference>
<dbReference type="AlphaFoldDB" id="A0AA38RUR8"/>
<name>A0AA38RUR8_9PEZI</name>
<protein>
    <submittedName>
        <fullName evidence="2">Uncharacterized protein</fullName>
    </submittedName>
</protein>
<proteinExistence type="predicted"/>
<dbReference type="EMBL" id="JANBVN010000084">
    <property type="protein sequence ID" value="KAJ9148798.1"/>
    <property type="molecule type" value="Genomic_DNA"/>
</dbReference>
<feature type="region of interest" description="Disordered" evidence="1">
    <location>
        <begin position="68"/>
        <end position="92"/>
    </location>
</feature>
<reference evidence="2" key="1">
    <citation type="submission" date="2022-07" db="EMBL/GenBank/DDBJ databases">
        <title>Fungi with potential for degradation of polypropylene.</title>
        <authorList>
            <person name="Gostincar C."/>
        </authorList>
    </citation>
    <scope>NUCLEOTIDE SEQUENCE</scope>
    <source>
        <strain evidence="2">EXF-13287</strain>
    </source>
</reference>
<feature type="region of interest" description="Disordered" evidence="1">
    <location>
        <begin position="114"/>
        <end position="133"/>
    </location>
</feature>
<gene>
    <name evidence="2" type="ORF">NKR19_g5832</name>
</gene>
<comment type="caution">
    <text evidence="2">The sequence shown here is derived from an EMBL/GenBank/DDBJ whole genome shotgun (WGS) entry which is preliminary data.</text>
</comment>
<evidence type="ECO:0000313" key="3">
    <source>
        <dbReference type="Proteomes" id="UP001174691"/>
    </source>
</evidence>
<accession>A0AA38RUR8</accession>
<sequence>MAGTAWSSQPAGSVELRLASLYCLGVPSLFDTAVDAENELVATEPARPAYALTAGAISRSFDAQFQHDYGSSSAEHSPAEHRSSLETPSPPFASVTPELQYVLATLSSDMDYQLSDDSLDPKKPDSQMYARHGSTPDHAVIDSVFHGHTLPAPAASGHPSHNSTVVSPVSSRPWSPCLHCLRAGRECLQDPSSDRCRRCNWPLKLPKALPCVRLDFSTQPVFHKWNAAQYRWQTEWLKLPWRSEAFCAEYGHYGNGPTLRIKCRDFDADSEYRTTVWGKTKRGWHALLTQAVAIEHEPTLTQIDRYVRKNVEHAIDEAFWGRTFKQFMSSRRRDSATTALRLAGLIWTATQLLMKGWQDPAAPEITSPPFTGTRPAPRVVQHQLDALLEAFVYKTEAKFLTTLLTAIAKGTEWPHIASAVCVYQASLERDIWRLMYWMRHDGEYKWRHPETAANLIVKHLRVSNV</sequence>